<dbReference type="AlphaFoldDB" id="A0A0E9UR09"/>
<reference evidence="1" key="1">
    <citation type="submission" date="2014-11" db="EMBL/GenBank/DDBJ databases">
        <authorList>
            <person name="Amaro Gonzalez C."/>
        </authorList>
    </citation>
    <scope>NUCLEOTIDE SEQUENCE</scope>
</reference>
<dbReference type="EMBL" id="GBXM01040345">
    <property type="protein sequence ID" value="JAH68232.1"/>
    <property type="molecule type" value="Transcribed_RNA"/>
</dbReference>
<proteinExistence type="predicted"/>
<name>A0A0E9UR09_ANGAN</name>
<reference evidence="1" key="2">
    <citation type="journal article" date="2015" name="Fish Shellfish Immunol.">
        <title>Early steps in the European eel (Anguilla anguilla)-Vibrio vulnificus interaction in the gills: Role of the RtxA13 toxin.</title>
        <authorList>
            <person name="Callol A."/>
            <person name="Pajuelo D."/>
            <person name="Ebbesson L."/>
            <person name="Teles M."/>
            <person name="MacKenzie S."/>
            <person name="Amaro C."/>
        </authorList>
    </citation>
    <scope>NUCLEOTIDE SEQUENCE</scope>
</reference>
<evidence type="ECO:0000313" key="1">
    <source>
        <dbReference type="EMBL" id="JAH68232.1"/>
    </source>
</evidence>
<accession>A0A0E9UR09</accession>
<organism evidence="1">
    <name type="scientific">Anguilla anguilla</name>
    <name type="common">European freshwater eel</name>
    <name type="synonym">Muraena anguilla</name>
    <dbReference type="NCBI Taxonomy" id="7936"/>
    <lineage>
        <taxon>Eukaryota</taxon>
        <taxon>Metazoa</taxon>
        <taxon>Chordata</taxon>
        <taxon>Craniata</taxon>
        <taxon>Vertebrata</taxon>
        <taxon>Euteleostomi</taxon>
        <taxon>Actinopterygii</taxon>
        <taxon>Neopterygii</taxon>
        <taxon>Teleostei</taxon>
        <taxon>Anguilliformes</taxon>
        <taxon>Anguillidae</taxon>
        <taxon>Anguilla</taxon>
    </lineage>
</organism>
<sequence>MTFGLFSFIPLRYSGWNLIGPGNRSLWMTFCIHKFPEYFKLLI</sequence>
<protein>
    <submittedName>
        <fullName evidence="1">Uncharacterized protein</fullName>
    </submittedName>
</protein>